<dbReference type="Proteomes" id="UP001454036">
    <property type="component" value="Unassembled WGS sequence"/>
</dbReference>
<evidence type="ECO:0000313" key="10">
    <source>
        <dbReference type="Proteomes" id="UP001454036"/>
    </source>
</evidence>
<dbReference type="GO" id="GO:0003700">
    <property type="term" value="F:DNA-binding transcription factor activity"/>
    <property type="evidence" value="ECO:0007669"/>
    <property type="project" value="InterPro"/>
</dbReference>
<evidence type="ECO:0000256" key="5">
    <source>
        <dbReference type="ARBA" id="ARBA00023242"/>
    </source>
</evidence>
<feature type="region of interest" description="Disordered" evidence="7">
    <location>
        <begin position="109"/>
        <end position="163"/>
    </location>
</feature>
<keyword evidence="6" id="KW-0175">Coiled coil</keyword>
<keyword evidence="5" id="KW-0539">Nucleus</keyword>
<feature type="coiled-coil region" evidence="6">
    <location>
        <begin position="173"/>
        <end position="242"/>
    </location>
</feature>
<dbReference type="Gene3D" id="1.20.5.170">
    <property type="match status" value="1"/>
</dbReference>
<evidence type="ECO:0000256" key="6">
    <source>
        <dbReference type="SAM" id="Coils"/>
    </source>
</evidence>
<organism evidence="9 10">
    <name type="scientific">Lithospermum erythrorhizon</name>
    <name type="common">Purple gromwell</name>
    <name type="synonym">Lithospermum officinale var. erythrorhizon</name>
    <dbReference type="NCBI Taxonomy" id="34254"/>
    <lineage>
        <taxon>Eukaryota</taxon>
        <taxon>Viridiplantae</taxon>
        <taxon>Streptophyta</taxon>
        <taxon>Embryophyta</taxon>
        <taxon>Tracheophyta</taxon>
        <taxon>Spermatophyta</taxon>
        <taxon>Magnoliopsida</taxon>
        <taxon>eudicotyledons</taxon>
        <taxon>Gunneridae</taxon>
        <taxon>Pentapetalae</taxon>
        <taxon>asterids</taxon>
        <taxon>lamiids</taxon>
        <taxon>Boraginales</taxon>
        <taxon>Boraginaceae</taxon>
        <taxon>Boraginoideae</taxon>
        <taxon>Lithospermeae</taxon>
        <taxon>Lithospermum</taxon>
    </lineage>
</organism>
<gene>
    <name evidence="9" type="ORF">LIER_13402</name>
</gene>
<dbReference type="PROSITE" id="PS50217">
    <property type="entry name" value="BZIP"/>
    <property type="match status" value="1"/>
</dbReference>
<dbReference type="CDD" id="cd14702">
    <property type="entry name" value="bZIP_plant_GBF1"/>
    <property type="match status" value="1"/>
</dbReference>
<dbReference type="InterPro" id="IPR004827">
    <property type="entry name" value="bZIP"/>
</dbReference>
<feature type="domain" description="BZIP" evidence="8">
    <location>
        <begin position="162"/>
        <end position="216"/>
    </location>
</feature>
<dbReference type="InterPro" id="IPR046347">
    <property type="entry name" value="bZIP_sf"/>
</dbReference>
<keyword evidence="3" id="KW-0238">DNA-binding</keyword>
<sequence>MEKKNNPISCTYGMKRSPSELFLEELFKHASVQDFDTQSADHKKLDNKLLGGNDYLGLENGVSSFHIASSLTAKNQDIINGYPSCEAASDAAFWSQHLTSKNSSVTATYDSQSSICAGSPTSAIKPKGRENQVTSGSSHDQSDDDDIDMESGPCEQSTDPLDTKRIKRMVSNRESARRSRRRKQAQLTELEQQVEQLRGENSSLFKQLADVSQHFKDSTTNNRVLKSEVEALRAKVKLAEDMVSRGSLTSSLSHLLQNYLHPPQSANSNISPMVSVRSDDTSRFPPGVSVSVHNTTFGLDGMDSFSGRINNGSVGDSVSCVTDVWNWDSHVGSVSK</sequence>
<accession>A0AAV3PVA7</accession>
<evidence type="ECO:0000259" key="8">
    <source>
        <dbReference type="PROSITE" id="PS50217"/>
    </source>
</evidence>
<evidence type="ECO:0000256" key="2">
    <source>
        <dbReference type="ARBA" id="ARBA00023015"/>
    </source>
</evidence>
<dbReference type="SMART" id="SM00338">
    <property type="entry name" value="BRLZ"/>
    <property type="match status" value="1"/>
</dbReference>
<dbReference type="InterPro" id="IPR045314">
    <property type="entry name" value="bZIP_plant_GBF1"/>
</dbReference>
<evidence type="ECO:0000256" key="3">
    <source>
        <dbReference type="ARBA" id="ARBA00023125"/>
    </source>
</evidence>
<comment type="subcellular location">
    <subcellularLocation>
        <location evidence="1">Nucleus</location>
    </subcellularLocation>
</comment>
<dbReference type="PANTHER" id="PTHR47693">
    <property type="entry name" value="BZIP TRANSCRIPTION FACTOR RISBZ3-RELATED"/>
    <property type="match status" value="1"/>
</dbReference>
<feature type="compositionally biased region" description="Polar residues" evidence="7">
    <location>
        <begin position="109"/>
        <end position="122"/>
    </location>
</feature>
<dbReference type="GO" id="GO:0046983">
    <property type="term" value="F:protein dimerization activity"/>
    <property type="evidence" value="ECO:0007669"/>
    <property type="project" value="UniProtKB-ARBA"/>
</dbReference>
<dbReference type="GO" id="GO:0005634">
    <property type="term" value="C:nucleus"/>
    <property type="evidence" value="ECO:0007669"/>
    <property type="project" value="UniProtKB-SubCell"/>
</dbReference>
<keyword evidence="4" id="KW-0804">Transcription</keyword>
<protein>
    <submittedName>
        <fullName evidence="9">Basic leucine zipper transcription factor</fullName>
    </submittedName>
</protein>
<evidence type="ECO:0000313" key="9">
    <source>
        <dbReference type="EMBL" id="GAA0155737.1"/>
    </source>
</evidence>
<dbReference type="EMBL" id="BAABME010002700">
    <property type="protein sequence ID" value="GAA0155737.1"/>
    <property type="molecule type" value="Genomic_DNA"/>
</dbReference>
<evidence type="ECO:0000256" key="1">
    <source>
        <dbReference type="ARBA" id="ARBA00004123"/>
    </source>
</evidence>
<evidence type="ECO:0000256" key="4">
    <source>
        <dbReference type="ARBA" id="ARBA00023163"/>
    </source>
</evidence>
<reference evidence="9 10" key="1">
    <citation type="submission" date="2024-01" db="EMBL/GenBank/DDBJ databases">
        <title>The complete chloroplast genome sequence of Lithospermum erythrorhizon: insights into the phylogenetic relationship among Boraginaceae species and the maternal lineages of purple gromwells.</title>
        <authorList>
            <person name="Okada T."/>
            <person name="Watanabe K."/>
        </authorList>
    </citation>
    <scope>NUCLEOTIDE SEQUENCE [LARGE SCALE GENOMIC DNA]</scope>
</reference>
<keyword evidence="2" id="KW-0805">Transcription regulation</keyword>
<dbReference type="AlphaFoldDB" id="A0AAV3PVA7"/>
<dbReference type="InterPro" id="IPR044168">
    <property type="entry name" value="RISBZ3/4/5"/>
</dbReference>
<dbReference type="FunFam" id="1.20.5.170:FF:000020">
    <property type="entry name" value="BZIP transcription factor"/>
    <property type="match status" value="1"/>
</dbReference>
<proteinExistence type="predicted"/>
<dbReference type="SUPFAM" id="SSF57959">
    <property type="entry name" value="Leucine zipper domain"/>
    <property type="match status" value="1"/>
</dbReference>
<dbReference type="Pfam" id="PF00170">
    <property type="entry name" value="bZIP_1"/>
    <property type="match status" value="1"/>
</dbReference>
<name>A0AAV3PVA7_LITER</name>
<dbReference type="PANTHER" id="PTHR47693:SF1">
    <property type="entry name" value="BZIP TRANSCRIPTION FACTOR RISBZ3"/>
    <property type="match status" value="1"/>
</dbReference>
<comment type="caution">
    <text evidence="9">The sequence shown here is derived from an EMBL/GenBank/DDBJ whole genome shotgun (WGS) entry which is preliminary data.</text>
</comment>
<keyword evidence="10" id="KW-1185">Reference proteome</keyword>
<evidence type="ECO:0000256" key="7">
    <source>
        <dbReference type="SAM" id="MobiDB-lite"/>
    </source>
</evidence>
<dbReference type="PROSITE" id="PS00036">
    <property type="entry name" value="BZIP_BASIC"/>
    <property type="match status" value="1"/>
</dbReference>
<dbReference type="GO" id="GO:0003677">
    <property type="term" value="F:DNA binding"/>
    <property type="evidence" value="ECO:0007669"/>
    <property type="project" value="UniProtKB-KW"/>
</dbReference>